<evidence type="ECO:0000256" key="16">
    <source>
        <dbReference type="PIRSR" id="PIRSR001024-5"/>
    </source>
</evidence>
<feature type="binding site" evidence="16">
    <location>
        <position position="227"/>
    </location>
    <ligand>
        <name>substrate</name>
    </ligand>
</feature>
<feature type="site" description="Transition state stabilizer" evidence="14">
    <location>
        <position position="319"/>
    </location>
</feature>
<keyword evidence="10" id="KW-0325">Glycoprotein</keyword>
<comment type="similarity">
    <text evidence="3">Belongs to the glycosyl hydrolase 13 family.</text>
</comment>
<dbReference type="GeneID" id="54571047"/>
<dbReference type="EMBL" id="ML993607">
    <property type="protein sequence ID" value="KAF2163708.1"/>
    <property type="molecule type" value="Genomic_DNA"/>
</dbReference>
<evidence type="ECO:0000259" key="18">
    <source>
        <dbReference type="SMART" id="SM00642"/>
    </source>
</evidence>
<dbReference type="Pfam" id="PF00128">
    <property type="entry name" value="Alpha-amylase"/>
    <property type="match status" value="1"/>
</dbReference>
<evidence type="ECO:0000256" key="13">
    <source>
        <dbReference type="PIRSR" id="PIRSR001024-1"/>
    </source>
</evidence>
<dbReference type="InterPro" id="IPR017853">
    <property type="entry name" value="GH"/>
</dbReference>
<dbReference type="PIRSF" id="PIRSF001024">
    <property type="entry name" value="Alph-amyl_fung"/>
    <property type="match status" value="1"/>
</dbReference>
<feature type="binding site" evidence="16">
    <location>
        <position position="369"/>
    </location>
    <ligand>
        <name>substrate</name>
    </ligand>
</feature>
<dbReference type="RefSeq" id="XP_033664597.1">
    <property type="nucleotide sequence ID" value="XM_033817775.1"/>
</dbReference>
<dbReference type="Gene3D" id="3.20.20.80">
    <property type="entry name" value="Glycosidases"/>
    <property type="match status" value="1"/>
</dbReference>
<dbReference type="EC" id="3.2.1.1" evidence="4"/>
<feature type="signal peptide" evidence="17">
    <location>
        <begin position="1"/>
        <end position="21"/>
    </location>
</feature>
<feature type="disulfide bond" evidence="15">
    <location>
        <begin position="51"/>
        <end position="59"/>
    </location>
</feature>
<feature type="disulfide bond" evidence="15">
    <location>
        <begin position="171"/>
        <end position="187"/>
    </location>
</feature>
<evidence type="ECO:0000256" key="6">
    <source>
        <dbReference type="ARBA" id="ARBA00022729"/>
    </source>
</evidence>
<keyword evidence="5" id="KW-0479">Metal-binding</keyword>
<evidence type="ECO:0000256" key="5">
    <source>
        <dbReference type="ARBA" id="ARBA00022723"/>
    </source>
</evidence>
<dbReference type="Proteomes" id="UP000799537">
    <property type="component" value="Unassembled WGS sequence"/>
</dbReference>
<evidence type="ECO:0000256" key="11">
    <source>
        <dbReference type="ARBA" id="ARBA00023277"/>
    </source>
</evidence>
<feature type="active site" description="Proton donor" evidence="13">
    <location>
        <position position="253"/>
    </location>
</feature>
<evidence type="ECO:0000256" key="1">
    <source>
        <dbReference type="ARBA" id="ARBA00000548"/>
    </source>
</evidence>
<dbReference type="Pfam" id="PF09260">
    <property type="entry name" value="A_amylase_dom_C"/>
    <property type="match status" value="1"/>
</dbReference>
<feature type="domain" description="Glycosyl hydrolase family 13 catalytic" evidence="18">
    <location>
        <begin position="34"/>
        <end position="394"/>
    </location>
</feature>
<dbReference type="SUPFAM" id="SSF51445">
    <property type="entry name" value="(Trans)glycosidases"/>
    <property type="match status" value="1"/>
</dbReference>
<dbReference type="CDD" id="cd11319">
    <property type="entry name" value="AmyAc_euk_AmyA"/>
    <property type="match status" value="1"/>
</dbReference>
<evidence type="ECO:0000256" key="10">
    <source>
        <dbReference type="ARBA" id="ARBA00023180"/>
    </source>
</evidence>
<evidence type="ECO:0000256" key="3">
    <source>
        <dbReference type="ARBA" id="ARBA00008061"/>
    </source>
</evidence>
<evidence type="ECO:0000256" key="12">
    <source>
        <dbReference type="ARBA" id="ARBA00023295"/>
    </source>
</evidence>
<feature type="binding site" evidence="16">
    <location>
        <position position="104"/>
    </location>
    <ligand>
        <name>substrate</name>
    </ligand>
</feature>
<dbReference type="FunFam" id="3.20.20.80:FF:000120">
    <property type="entry name" value="Alpha-amylase A"/>
    <property type="match status" value="1"/>
</dbReference>
<comment type="cofactor">
    <cofactor evidence="2">
        <name>Ca(2+)</name>
        <dbReference type="ChEBI" id="CHEBI:29108"/>
    </cofactor>
</comment>
<evidence type="ECO:0000256" key="15">
    <source>
        <dbReference type="PIRSR" id="PIRSR001024-4"/>
    </source>
</evidence>
<dbReference type="GO" id="GO:0004556">
    <property type="term" value="F:alpha-amylase activity"/>
    <property type="evidence" value="ECO:0007669"/>
    <property type="project" value="UniProtKB-EC"/>
</dbReference>
<feature type="binding site" evidence="16">
    <location>
        <position position="143"/>
    </location>
    <ligand>
        <name>substrate</name>
    </ligand>
</feature>
<keyword evidence="9 15" id="KW-1015">Disulfide bond</keyword>
<feature type="binding site" evidence="16">
    <location>
        <position position="319"/>
    </location>
    <ligand>
        <name>substrate</name>
    </ligand>
</feature>
<reference evidence="19" key="1">
    <citation type="journal article" date="2020" name="Stud. Mycol.">
        <title>101 Dothideomycetes genomes: a test case for predicting lifestyles and emergence of pathogens.</title>
        <authorList>
            <person name="Haridas S."/>
            <person name="Albert R."/>
            <person name="Binder M."/>
            <person name="Bloem J."/>
            <person name="Labutti K."/>
            <person name="Salamov A."/>
            <person name="Andreopoulos B."/>
            <person name="Baker S."/>
            <person name="Barry K."/>
            <person name="Bills G."/>
            <person name="Bluhm B."/>
            <person name="Cannon C."/>
            <person name="Castanera R."/>
            <person name="Culley D."/>
            <person name="Daum C."/>
            <person name="Ezra D."/>
            <person name="Gonzalez J."/>
            <person name="Henrissat B."/>
            <person name="Kuo A."/>
            <person name="Liang C."/>
            <person name="Lipzen A."/>
            <person name="Lutzoni F."/>
            <person name="Magnuson J."/>
            <person name="Mondo S."/>
            <person name="Nolan M."/>
            <person name="Ohm R."/>
            <person name="Pangilinan J."/>
            <person name="Park H.-J."/>
            <person name="Ramirez L."/>
            <person name="Alfaro M."/>
            <person name="Sun H."/>
            <person name="Tritt A."/>
            <person name="Yoshinaga Y."/>
            <person name="Zwiers L.-H."/>
            <person name="Turgeon B."/>
            <person name="Goodwin S."/>
            <person name="Spatafora J."/>
            <person name="Crous P."/>
            <person name="Grigoriev I."/>
        </authorList>
    </citation>
    <scope>NUCLEOTIDE SEQUENCE</scope>
    <source>
        <strain evidence="19">ATCC 36951</strain>
    </source>
</reference>
<protein>
    <recommendedName>
        <fullName evidence="4">alpha-amylase</fullName>
        <ecNumber evidence="4">3.2.1.1</ecNumber>
    </recommendedName>
</protein>
<evidence type="ECO:0000256" key="2">
    <source>
        <dbReference type="ARBA" id="ARBA00001913"/>
    </source>
</evidence>
<dbReference type="PANTHER" id="PTHR10357">
    <property type="entry name" value="ALPHA-AMYLASE FAMILY MEMBER"/>
    <property type="match status" value="1"/>
</dbReference>
<dbReference type="OrthoDB" id="204980at2759"/>
<dbReference type="GO" id="GO:0005509">
    <property type="term" value="F:calcium ion binding"/>
    <property type="evidence" value="ECO:0007669"/>
    <property type="project" value="InterPro"/>
</dbReference>
<dbReference type="InterPro" id="IPR013777">
    <property type="entry name" value="A-amylase-like"/>
</dbReference>
<dbReference type="InterPro" id="IPR013780">
    <property type="entry name" value="Glyco_hydro_b"/>
</dbReference>
<gene>
    <name evidence="19" type="ORF">M409DRAFT_68303</name>
</gene>
<feature type="binding site" evidence="16">
    <location>
        <position position="257"/>
    </location>
    <ligand>
        <name>substrate</name>
    </ligand>
</feature>
<evidence type="ECO:0000256" key="8">
    <source>
        <dbReference type="ARBA" id="ARBA00022837"/>
    </source>
</evidence>
<feature type="chain" id="PRO_5025448067" description="alpha-amylase" evidence="17">
    <location>
        <begin position="22"/>
        <end position="514"/>
    </location>
</feature>
<evidence type="ECO:0000256" key="17">
    <source>
        <dbReference type="SAM" id="SignalP"/>
    </source>
</evidence>
<name>A0A6A6CBW6_ZASCE</name>
<proteinExistence type="inferred from homology"/>
<accession>A0A6A6CBW6</accession>
<feature type="disulfide bond" evidence="15">
    <location>
        <begin position="460"/>
        <end position="495"/>
    </location>
</feature>
<keyword evidence="6 17" id="KW-0732">Signal</keyword>
<dbReference type="InterPro" id="IPR006047">
    <property type="entry name" value="GH13_cat_dom"/>
</dbReference>
<evidence type="ECO:0000256" key="9">
    <source>
        <dbReference type="ARBA" id="ARBA00023157"/>
    </source>
</evidence>
<evidence type="ECO:0000313" key="19">
    <source>
        <dbReference type="EMBL" id="KAF2163708.1"/>
    </source>
</evidence>
<organism evidence="19 20">
    <name type="scientific">Zasmidium cellare ATCC 36951</name>
    <dbReference type="NCBI Taxonomy" id="1080233"/>
    <lineage>
        <taxon>Eukaryota</taxon>
        <taxon>Fungi</taxon>
        <taxon>Dikarya</taxon>
        <taxon>Ascomycota</taxon>
        <taxon>Pezizomycotina</taxon>
        <taxon>Dothideomycetes</taxon>
        <taxon>Dothideomycetidae</taxon>
        <taxon>Mycosphaerellales</taxon>
        <taxon>Mycosphaerellaceae</taxon>
        <taxon>Zasmidium</taxon>
    </lineage>
</organism>
<dbReference type="SMART" id="SM00642">
    <property type="entry name" value="Aamy"/>
    <property type="match status" value="1"/>
</dbReference>
<dbReference type="InterPro" id="IPR015340">
    <property type="entry name" value="A_amylase_C_dom"/>
</dbReference>
<keyword evidence="20" id="KW-1185">Reference proteome</keyword>
<dbReference type="SUPFAM" id="SSF51011">
    <property type="entry name" value="Glycosyl hydrolase domain"/>
    <property type="match status" value="1"/>
</dbReference>
<dbReference type="AlphaFoldDB" id="A0A6A6CBW6"/>
<dbReference type="PANTHER" id="PTHR10357:SF215">
    <property type="entry name" value="ALPHA-AMYLASE 1"/>
    <property type="match status" value="1"/>
</dbReference>
<dbReference type="Gene3D" id="2.60.40.1180">
    <property type="entry name" value="Golgi alpha-mannosidase II"/>
    <property type="match status" value="1"/>
</dbReference>
<keyword evidence="11" id="KW-0119">Carbohydrate metabolism</keyword>
<evidence type="ECO:0000256" key="4">
    <source>
        <dbReference type="ARBA" id="ARBA00012595"/>
    </source>
</evidence>
<evidence type="ECO:0000256" key="7">
    <source>
        <dbReference type="ARBA" id="ARBA00022801"/>
    </source>
</evidence>
<feature type="disulfide bond" evidence="15">
    <location>
        <begin position="263"/>
        <end position="305"/>
    </location>
</feature>
<comment type="catalytic activity">
    <reaction evidence="1">
        <text>Endohydrolysis of (1-&gt;4)-alpha-D-glucosidic linkages in polysaccharides containing three or more (1-&gt;4)-alpha-linked D-glucose units.</text>
        <dbReference type="EC" id="3.2.1.1"/>
    </reaction>
</comment>
<keyword evidence="7 19" id="KW-0378">Hydrolase</keyword>
<sequence length="514" mass="56129">MPSLSILSTLLSLALSRTALAASGADWRSRTIYQIVTDRFARTDGSTTAACDTGTGDYCGGSWQGIIDQLDYVQNMGFDAIWISPVTQQLDGLTADGAAYHGYWQTNIDAVNQHFGSASDIQNLAAELHSRNMYFMVDIVVNHYAWSGAPDTVDYSTFGPFNNQNYFHSYCAIDFNDISNTTQIEQCWMGDTIVPLPDLKTEVQNVSSVWNSWIGDLVSNYSIDGLRIDSLMEVNTGFWSGFQQNAGVYSLGEVYNGDSTFVCGYQDYVPGVFNYAMYFPMIAAFQSTTGSIGDLANMIDTIKSCPDTSMLGTFSENHDQPRFASLNSDMSLAKNIIAFTMLTDGIPVIYQGQEQHFVGTGGGSTPYNREALWLSGYNTEAELYTHVTQLNAARHAAINADDTYTTTQNSHIYYDYTNLAMRKGDMVTVVTNVGSTGSNYTLDIPSGYAANTGVTELLTCDTLTTSSNGTLTVPISAGLPRVYYPTASLSGSDVCTSSSKKLKRSRHFRLAAES</sequence>
<keyword evidence="8" id="KW-0106">Calcium</keyword>
<feature type="active site" description="Nucleophile" evidence="13">
    <location>
        <position position="229"/>
    </location>
</feature>
<dbReference type="GO" id="GO:0016052">
    <property type="term" value="P:carbohydrate catabolic process"/>
    <property type="evidence" value="ECO:0007669"/>
    <property type="project" value="InterPro"/>
</dbReference>
<keyword evidence="12" id="KW-0326">Glycosidase</keyword>
<evidence type="ECO:0000256" key="14">
    <source>
        <dbReference type="PIRSR" id="PIRSR001024-2"/>
    </source>
</evidence>
<evidence type="ECO:0000313" key="20">
    <source>
        <dbReference type="Proteomes" id="UP000799537"/>
    </source>
</evidence>